<sequence>MRSILSVAALQLGYLHSDPKQSASLNAIAVDQTNQALITYRPAIEDITESNAPSLFATATLTTVFAFRTATVDLQEILTTIPAGVDTVPHATAEQLTNSVARTVWSVRSALSVLSPGWQWVKRSELNALSTRDWWPEPECRVPVNAKAMKEDSRLCAIQMMLASSSTLSVDDAQCLTSALQELRQTYALVSQLTVPIAFVASASNPSNTSTVNVLKDRAAIIAWAAKIPRQYVKLLECGNCEAMVIVAHWAILLARVCNVWWSGHLGASIIEAVAMVLGGDKWDLLRWPIEAAGVVVKMELRPGPTASHEM</sequence>
<accession>A0A9W8YY05</accession>
<dbReference type="GO" id="GO:0001228">
    <property type="term" value="F:DNA-binding transcription activator activity, RNA polymerase II-specific"/>
    <property type="evidence" value="ECO:0007669"/>
    <property type="project" value="TreeGrafter"/>
</dbReference>
<organism evidence="1 2">
    <name type="scientific">Didymella pomorum</name>
    <dbReference type="NCBI Taxonomy" id="749634"/>
    <lineage>
        <taxon>Eukaryota</taxon>
        <taxon>Fungi</taxon>
        <taxon>Dikarya</taxon>
        <taxon>Ascomycota</taxon>
        <taxon>Pezizomycotina</taxon>
        <taxon>Dothideomycetes</taxon>
        <taxon>Pleosporomycetidae</taxon>
        <taxon>Pleosporales</taxon>
        <taxon>Pleosporineae</taxon>
        <taxon>Didymellaceae</taxon>
        <taxon>Didymella</taxon>
    </lineage>
</organism>
<reference evidence="1" key="1">
    <citation type="submission" date="2022-10" db="EMBL/GenBank/DDBJ databases">
        <title>Tapping the CABI collections for fungal endophytes: first genome assemblies for Collariella, Neodidymelliopsis, Ascochyta clinopodiicola, Didymella pomorum, Didymosphaeria variabile, Neocosmospora piperis and Neocucurbitaria cava.</title>
        <authorList>
            <person name="Hill R."/>
        </authorList>
    </citation>
    <scope>NUCLEOTIDE SEQUENCE</scope>
    <source>
        <strain evidence="1">IMI 355091</strain>
    </source>
</reference>
<comment type="caution">
    <text evidence="1">The sequence shown here is derived from an EMBL/GenBank/DDBJ whole genome shotgun (WGS) entry which is preliminary data.</text>
</comment>
<keyword evidence="2" id="KW-1185">Reference proteome</keyword>
<proteinExistence type="predicted"/>
<evidence type="ECO:0008006" key="3">
    <source>
        <dbReference type="Google" id="ProtNLM"/>
    </source>
</evidence>
<dbReference type="AlphaFoldDB" id="A0A9W8YY05"/>
<dbReference type="Proteomes" id="UP001140510">
    <property type="component" value="Unassembled WGS sequence"/>
</dbReference>
<dbReference type="InterPro" id="IPR053157">
    <property type="entry name" value="Sterol_Uptake_Regulator"/>
</dbReference>
<dbReference type="PANTHER" id="PTHR47784:SF5">
    <property type="entry name" value="STEROL UPTAKE CONTROL PROTEIN 2"/>
    <property type="match status" value="1"/>
</dbReference>
<name>A0A9W8YY05_9PLEO</name>
<evidence type="ECO:0000313" key="1">
    <source>
        <dbReference type="EMBL" id="KAJ4392878.1"/>
    </source>
</evidence>
<dbReference type="EMBL" id="JAPEVA010000196">
    <property type="protein sequence ID" value="KAJ4392878.1"/>
    <property type="molecule type" value="Genomic_DNA"/>
</dbReference>
<dbReference type="OrthoDB" id="5386330at2759"/>
<gene>
    <name evidence="1" type="ORF">N0V91_011212</name>
</gene>
<protein>
    <recommendedName>
        <fullName evidence="3">Transcription factor</fullName>
    </recommendedName>
</protein>
<dbReference type="PANTHER" id="PTHR47784">
    <property type="entry name" value="STEROL UPTAKE CONTROL PROTEIN 2"/>
    <property type="match status" value="1"/>
</dbReference>
<evidence type="ECO:0000313" key="2">
    <source>
        <dbReference type="Proteomes" id="UP001140510"/>
    </source>
</evidence>